<dbReference type="PIRSF" id="PIRSF000040">
    <property type="entry name" value="MMOH_comp"/>
    <property type="match status" value="1"/>
</dbReference>
<dbReference type="InterPro" id="IPR003430">
    <property type="entry name" value="Phenol_Hydrox"/>
</dbReference>
<proteinExistence type="predicted"/>
<accession>A0A4Y4CPU4</accession>
<reference evidence="3 4" key="1">
    <citation type="submission" date="2019-06" db="EMBL/GenBank/DDBJ databases">
        <title>Whole genome shotgun sequence of Zoogloea ramigera NBRC 15342.</title>
        <authorList>
            <person name="Hosoyama A."/>
            <person name="Uohara A."/>
            <person name="Ohji S."/>
            <person name="Ichikawa N."/>
        </authorList>
    </citation>
    <scope>NUCLEOTIDE SEQUENCE [LARGE SCALE GENOMIC DNA]</scope>
    <source>
        <strain evidence="3 4">NBRC 15342</strain>
    </source>
</reference>
<dbReference type="AlphaFoldDB" id="A0A4Y4CPU4"/>
<dbReference type="Proteomes" id="UP000318422">
    <property type="component" value="Unassembled WGS sequence"/>
</dbReference>
<dbReference type="Gene3D" id="1.10.620.20">
    <property type="entry name" value="Ribonucleotide Reductase, subunit A"/>
    <property type="match status" value="1"/>
</dbReference>
<dbReference type="InterPro" id="IPR012078">
    <property type="entry name" value="MP_mOase_hydro"/>
</dbReference>
<dbReference type="SUPFAM" id="SSF47240">
    <property type="entry name" value="Ferritin-like"/>
    <property type="match status" value="1"/>
</dbReference>
<dbReference type="Pfam" id="PF02332">
    <property type="entry name" value="Phenol_Hydrox"/>
    <property type="match status" value="1"/>
</dbReference>
<keyword evidence="1" id="KW-0560">Oxidoreductase</keyword>
<evidence type="ECO:0000256" key="1">
    <source>
        <dbReference type="ARBA" id="ARBA00023002"/>
    </source>
</evidence>
<evidence type="ECO:0000313" key="4">
    <source>
        <dbReference type="Proteomes" id="UP000318422"/>
    </source>
</evidence>
<sequence>MQIDLQTIAIKPLRHTFDNIARRIGADKPATRYQEGTLDMQQEANYHYRPTWDPDHLIYDRARTVIKMADWYSFKDPRQFYYGAYTMARAKQQDTAEANFDFVESRGLAANLPEEVRDTVLKLLVPLRHVAWGSNMNNAAVCAYGYGTGFSQPHIYHSMDQLGIAQYLTRVGLLLGGVDVLDEAKTAWMEDDTWQGLRRFVEDSMVLKDPFELFVVQNVVLDGLLYPLVYETIIDDVLSAKGGTSVAMLTQFMTDWFAETKKWADATVKTAAAESDENKAILTKWITEWRDRAAAALVPVARIALGDRTDELVGEVVQQFNARMAKAGVAL</sequence>
<dbReference type="RefSeq" id="WP_141350062.1">
    <property type="nucleotide sequence ID" value="NZ_BJNV01000012.1"/>
</dbReference>
<dbReference type="CDD" id="cd01058">
    <property type="entry name" value="AAMH_B"/>
    <property type="match status" value="1"/>
</dbReference>
<comment type="caution">
    <text evidence="3">The sequence shown here is derived from an EMBL/GenBank/DDBJ whole genome shotgun (WGS) entry which is preliminary data.</text>
</comment>
<dbReference type="InterPro" id="IPR009078">
    <property type="entry name" value="Ferritin-like_SF"/>
</dbReference>
<keyword evidence="4" id="KW-1185">Reference proteome</keyword>
<dbReference type="OrthoDB" id="9806768at2"/>
<gene>
    <name evidence="3" type="primary">mphL</name>
    <name evidence="3" type="ORF">ZRA01_10680</name>
</gene>
<organism evidence="3 4">
    <name type="scientific">Zoogloea ramigera</name>
    <dbReference type="NCBI Taxonomy" id="350"/>
    <lineage>
        <taxon>Bacteria</taxon>
        <taxon>Pseudomonadati</taxon>
        <taxon>Pseudomonadota</taxon>
        <taxon>Betaproteobacteria</taxon>
        <taxon>Rhodocyclales</taxon>
        <taxon>Zoogloeaceae</taxon>
        <taxon>Zoogloea</taxon>
    </lineage>
</organism>
<dbReference type="GO" id="GO:0016709">
    <property type="term" value="F:oxidoreductase activity, acting on paired donors, with incorporation or reduction of molecular oxygen, NAD(P)H as one donor, and incorporation of one atom of oxygen"/>
    <property type="evidence" value="ECO:0007669"/>
    <property type="project" value="InterPro"/>
</dbReference>
<evidence type="ECO:0000313" key="3">
    <source>
        <dbReference type="EMBL" id="GEC94995.1"/>
    </source>
</evidence>
<evidence type="ECO:0000256" key="2">
    <source>
        <dbReference type="ARBA" id="ARBA00023033"/>
    </source>
</evidence>
<keyword evidence="2" id="KW-0503">Monooxygenase</keyword>
<protein>
    <submittedName>
        <fullName evidence="3">Phenol hydroxylase P1 protein</fullName>
    </submittedName>
</protein>
<name>A0A4Y4CPU4_ZOORA</name>
<dbReference type="EMBL" id="BJNV01000012">
    <property type="protein sequence ID" value="GEC94995.1"/>
    <property type="molecule type" value="Genomic_DNA"/>
</dbReference>
<dbReference type="InterPro" id="IPR012348">
    <property type="entry name" value="RNR-like"/>
</dbReference>